<feature type="signal peptide" evidence="1">
    <location>
        <begin position="1"/>
        <end position="17"/>
    </location>
</feature>
<name>A0ABP0LYT4_9DINO</name>
<dbReference type="Proteomes" id="UP001642484">
    <property type="component" value="Unassembled WGS sequence"/>
</dbReference>
<keyword evidence="1" id="KW-0732">Signal</keyword>
<evidence type="ECO:0000313" key="3">
    <source>
        <dbReference type="Proteomes" id="UP001642484"/>
    </source>
</evidence>
<comment type="caution">
    <text evidence="2">The sequence shown here is derived from an EMBL/GenBank/DDBJ whole genome shotgun (WGS) entry which is preliminary data.</text>
</comment>
<keyword evidence="3" id="KW-1185">Reference proteome</keyword>
<feature type="chain" id="PRO_5047162005" description="Secreted protein" evidence="1">
    <location>
        <begin position="18"/>
        <end position="81"/>
    </location>
</feature>
<evidence type="ECO:0000256" key="1">
    <source>
        <dbReference type="SAM" id="SignalP"/>
    </source>
</evidence>
<sequence length="81" mass="9128">MCCSPATLSAFAWLTLGWHALSMQLRMHLRQPLVPPAIFLQKSFVVDRTALPQMPGVWGWLLSNWRPSGNPSKRVMTSHSP</sequence>
<proteinExistence type="predicted"/>
<dbReference type="EMBL" id="CAXAMN010014558">
    <property type="protein sequence ID" value="CAK9043697.1"/>
    <property type="molecule type" value="Genomic_DNA"/>
</dbReference>
<reference evidence="2 3" key="1">
    <citation type="submission" date="2024-02" db="EMBL/GenBank/DDBJ databases">
        <authorList>
            <person name="Chen Y."/>
            <person name="Shah S."/>
            <person name="Dougan E. K."/>
            <person name="Thang M."/>
            <person name="Chan C."/>
        </authorList>
    </citation>
    <scope>NUCLEOTIDE SEQUENCE [LARGE SCALE GENOMIC DNA]</scope>
</reference>
<gene>
    <name evidence="2" type="ORF">CCMP2556_LOCUS23101</name>
</gene>
<accession>A0ABP0LYT4</accession>
<evidence type="ECO:0000313" key="2">
    <source>
        <dbReference type="EMBL" id="CAK9043697.1"/>
    </source>
</evidence>
<organism evidence="2 3">
    <name type="scientific">Durusdinium trenchii</name>
    <dbReference type="NCBI Taxonomy" id="1381693"/>
    <lineage>
        <taxon>Eukaryota</taxon>
        <taxon>Sar</taxon>
        <taxon>Alveolata</taxon>
        <taxon>Dinophyceae</taxon>
        <taxon>Suessiales</taxon>
        <taxon>Symbiodiniaceae</taxon>
        <taxon>Durusdinium</taxon>
    </lineage>
</organism>
<protein>
    <recommendedName>
        <fullName evidence="4">Secreted protein</fullName>
    </recommendedName>
</protein>
<evidence type="ECO:0008006" key="4">
    <source>
        <dbReference type="Google" id="ProtNLM"/>
    </source>
</evidence>